<dbReference type="Pfam" id="PF01757">
    <property type="entry name" value="Acyl_transf_3"/>
    <property type="match status" value="1"/>
</dbReference>
<keyword evidence="2" id="KW-0472">Membrane</keyword>
<keyword evidence="2" id="KW-1133">Transmembrane helix</keyword>
<feature type="transmembrane region" description="Helical" evidence="2">
    <location>
        <begin position="128"/>
        <end position="147"/>
    </location>
</feature>
<gene>
    <name evidence="4" type="ORF">BS50DRAFT_642975</name>
</gene>
<feature type="transmembrane region" description="Helical" evidence="2">
    <location>
        <begin position="351"/>
        <end position="373"/>
    </location>
</feature>
<evidence type="ECO:0000256" key="1">
    <source>
        <dbReference type="SAM" id="MobiDB-lite"/>
    </source>
</evidence>
<dbReference type="InterPro" id="IPR002656">
    <property type="entry name" value="Acyl_transf_3_dom"/>
</dbReference>
<name>A0A2T2PAC2_CORCC</name>
<dbReference type="EMBL" id="KZ678128">
    <property type="protein sequence ID" value="PSN74601.1"/>
    <property type="molecule type" value="Genomic_DNA"/>
</dbReference>
<evidence type="ECO:0000259" key="3">
    <source>
        <dbReference type="Pfam" id="PF01757"/>
    </source>
</evidence>
<feature type="transmembrane region" description="Helical" evidence="2">
    <location>
        <begin position="393"/>
        <end position="416"/>
    </location>
</feature>
<dbReference type="AlphaFoldDB" id="A0A2T2PAC2"/>
<dbReference type="PANTHER" id="PTHR23028">
    <property type="entry name" value="ACETYLTRANSFERASE"/>
    <property type="match status" value="1"/>
</dbReference>
<keyword evidence="5" id="KW-1185">Reference proteome</keyword>
<sequence>MSEYKDHGVLPSPAAASAPATGNRNSATAWLDGLRGISAFIVCLNHFVQPYFPRISNGYHSSPIEENSHFIQLPFIRIIFAAQTMVMIFFIVSGFCLSYTAVSLSKTRQLDQLFNSLSRSLIRRGPRLFIPPAVIAIISQFVAYFGWYNYNMKNLPGPEDGLRVHIGHLATWLASIINPLSPMCDGAYNIQFWTLALEYRGSFAIVVLHLVLASVPDRARRFFILTTMVYFLFQGHWDVFLFIGGAFIAEESSHDHQMPDQLPSPSHTRQELHWWPRDFTLYVVFAVGFYLACLPLDPRSTPGYMLLTELEPPFYRTGNNTGRFWRSIASFLLVYSLHKIHRLQRPFTTRLALYLGRISFSLYIIHIIVLNIFHRKLFKLIRNVLGRDTDVAYFTAFVTTGAILGPILMVLSRFFYSNVDVPSQRLARWISNLNKD</sequence>
<feature type="region of interest" description="Disordered" evidence="1">
    <location>
        <begin position="1"/>
        <end position="22"/>
    </location>
</feature>
<dbReference type="OrthoDB" id="5819582at2759"/>
<feature type="transmembrane region" description="Helical" evidence="2">
    <location>
        <begin position="279"/>
        <end position="296"/>
    </location>
</feature>
<dbReference type="STRING" id="1448308.A0A2T2PAC2"/>
<feature type="transmembrane region" description="Helical" evidence="2">
    <location>
        <begin position="222"/>
        <end position="249"/>
    </location>
</feature>
<feature type="compositionally biased region" description="Low complexity" evidence="1">
    <location>
        <begin position="11"/>
        <end position="20"/>
    </location>
</feature>
<protein>
    <recommendedName>
        <fullName evidence="3">Acyltransferase 3 domain-containing protein</fullName>
    </recommendedName>
</protein>
<reference evidence="4 5" key="1">
    <citation type="journal article" date="2018" name="Front. Microbiol.">
        <title>Genome-Wide Analysis of Corynespora cassiicola Leaf Fall Disease Putative Effectors.</title>
        <authorList>
            <person name="Lopez D."/>
            <person name="Ribeiro S."/>
            <person name="Label P."/>
            <person name="Fumanal B."/>
            <person name="Venisse J.S."/>
            <person name="Kohler A."/>
            <person name="de Oliveira R.R."/>
            <person name="Labutti K."/>
            <person name="Lipzen A."/>
            <person name="Lail K."/>
            <person name="Bauer D."/>
            <person name="Ohm R.A."/>
            <person name="Barry K.W."/>
            <person name="Spatafora J."/>
            <person name="Grigoriev I.V."/>
            <person name="Martin F.M."/>
            <person name="Pujade-Renaud V."/>
        </authorList>
    </citation>
    <scope>NUCLEOTIDE SEQUENCE [LARGE SCALE GENOMIC DNA]</scope>
    <source>
        <strain evidence="4 5">Philippines</strain>
    </source>
</reference>
<evidence type="ECO:0000313" key="5">
    <source>
        <dbReference type="Proteomes" id="UP000240883"/>
    </source>
</evidence>
<dbReference type="InterPro" id="IPR050879">
    <property type="entry name" value="Acyltransferase_3"/>
</dbReference>
<dbReference type="Proteomes" id="UP000240883">
    <property type="component" value="Unassembled WGS sequence"/>
</dbReference>
<feature type="transmembrane region" description="Helical" evidence="2">
    <location>
        <begin position="75"/>
        <end position="102"/>
    </location>
</feature>
<evidence type="ECO:0000313" key="4">
    <source>
        <dbReference type="EMBL" id="PSN74601.1"/>
    </source>
</evidence>
<accession>A0A2T2PAC2</accession>
<evidence type="ECO:0000256" key="2">
    <source>
        <dbReference type="SAM" id="Phobius"/>
    </source>
</evidence>
<dbReference type="PANTHER" id="PTHR23028:SF134">
    <property type="entry name" value="PUTATIVE (AFU_ORTHOLOGUE AFUA_4G08520)-RELATED"/>
    <property type="match status" value="1"/>
</dbReference>
<feature type="transmembrane region" description="Helical" evidence="2">
    <location>
        <begin position="190"/>
        <end position="215"/>
    </location>
</feature>
<proteinExistence type="predicted"/>
<keyword evidence="2" id="KW-0812">Transmembrane</keyword>
<dbReference type="GO" id="GO:0016747">
    <property type="term" value="F:acyltransferase activity, transferring groups other than amino-acyl groups"/>
    <property type="evidence" value="ECO:0007669"/>
    <property type="project" value="InterPro"/>
</dbReference>
<organism evidence="4 5">
    <name type="scientific">Corynespora cassiicola Philippines</name>
    <dbReference type="NCBI Taxonomy" id="1448308"/>
    <lineage>
        <taxon>Eukaryota</taxon>
        <taxon>Fungi</taxon>
        <taxon>Dikarya</taxon>
        <taxon>Ascomycota</taxon>
        <taxon>Pezizomycotina</taxon>
        <taxon>Dothideomycetes</taxon>
        <taxon>Pleosporomycetidae</taxon>
        <taxon>Pleosporales</taxon>
        <taxon>Corynesporascaceae</taxon>
        <taxon>Corynespora</taxon>
    </lineage>
</organism>
<feature type="domain" description="Acyltransferase 3" evidence="3">
    <location>
        <begin position="29"/>
        <end position="409"/>
    </location>
</feature>